<reference evidence="1" key="1">
    <citation type="journal article" date="2020" name="mSystems">
        <title>Genome- and Community-Level Interaction Insights into Carbon Utilization and Element Cycling Functions of Hydrothermarchaeota in Hydrothermal Sediment.</title>
        <authorList>
            <person name="Zhou Z."/>
            <person name="Liu Y."/>
            <person name="Xu W."/>
            <person name="Pan J."/>
            <person name="Luo Z.H."/>
            <person name="Li M."/>
        </authorList>
    </citation>
    <scope>NUCLEOTIDE SEQUENCE [LARGE SCALE GENOMIC DNA]</scope>
    <source>
        <strain evidence="1">HyVt-458</strain>
    </source>
</reference>
<sequence>MSKTHNSRQRTRIPVTYRDEWQDGLGARGWKLDTAMTDSTVIASTAYTGENVPTSVLIHDILDHLLCGFGFSGHRNEAMAVVQLASRTGADAEISFCPMAEEVMRGLVPGESIETFLPDQLKRHLPDGPMSNEERMSYLSRRLGKQRLRSLLLAHFQAIGEEGIGMAKAHWHKAGLDYDRRTAIGLCLQELLVQADAMALTRRWQHARGNFLVGNRECKLNIESPEKHELRQPVNDGHDIIENNMRLSL</sequence>
<dbReference type="AlphaFoldDB" id="A0A831RVT4"/>
<accession>A0A831RVT4</accession>
<dbReference type="Proteomes" id="UP000886339">
    <property type="component" value="Unassembled WGS sequence"/>
</dbReference>
<protein>
    <submittedName>
        <fullName evidence="1">Uncharacterized protein</fullName>
    </submittedName>
</protein>
<organism evidence="1">
    <name type="scientific">Thiolapillus brandeum</name>
    <dbReference type="NCBI Taxonomy" id="1076588"/>
    <lineage>
        <taxon>Bacteria</taxon>
        <taxon>Pseudomonadati</taxon>
        <taxon>Pseudomonadota</taxon>
        <taxon>Gammaproteobacteria</taxon>
        <taxon>Chromatiales</taxon>
        <taxon>Sedimenticolaceae</taxon>
        <taxon>Thiolapillus</taxon>
    </lineage>
</organism>
<evidence type="ECO:0000313" key="1">
    <source>
        <dbReference type="EMBL" id="HEC06060.1"/>
    </source>
</evidence>
<dbReference type="EMBL" id="DRLF01000157">
    <property type="protein sequence ID" value="HEC06060.1"/>
    <property type="molecule type" value="Genomic_DNA"/>
</dbReference>
<gene>
    <name evidence="1" type="ORF">ENJ12_04380</name>
</gene>
<proteinExistence type="predicted"/>
<comment type="caution">
    <text evidence="1">The sequence shown here is derived from an EMBL/GenBank/DDBJ whole genome shotgun (WGS) entry which is preliminary data.</text>
</comment>
<name>A0A831RVT4_9GAMM</name>